<accession>A0ABU7AAZ7</accession>
<comment type="caution">
    <text evidence="1">The sequence shown here is derived from an EMBL/GenBank/DDBJ whole genome shotgun (WGS) entry which is preliminary data.</text>
</comment>
<name>A0ABU7AAZ7_9TELE</name>
<organism evidence="1 2">
    <name type="scientific">Ataeniobius toweri</name>
    <dbReference type="NCBI Taxonomy" id="208326"/>
    <lineage>
        <taxon>Eukaryota</taxon>
        <taxon>Metazoa</taxon>
        <taxon>Chordata</taxon>
        <taxon>Craniata</taxon>
        <taxon>Vertebrata</taxon>
        <taxon>Euteleostomi</taxon>
        <taxon>Actinopterygii</taxon>
        <taxon>Neopterygii</taxon>
        <taxon>Teleostei</taxon>
        <taxon>Neoteleostei</taxon>
        <taxon>Acanthomorphata</taxon>
        <taxon>Ovalentaria</taxon>
        <taxon>Atherinomorphae</taxon>
        <taxon>Cyprinodontiformes</taxon>
        <taxon>Goodeidae</taxon>
        <taxon>Ataeniobius</taxon>
    </lineage>
</organism>
<keyword evidence="2" id="KW-1185">Reference proteome</keyword>
<proteinExistence type="predicted"/>
<protein>
    <submittedName>
        <fullName evidence="1">Uncharacterized protein</fullName>
    </submittedName>
</protein>
<evidence type="ECO:0000313" key="1">
    <source>
        <dbReference type="EMBL" id="MED6234959.1"/>
    </source>
</evidence>
<sequence length="82" mass="9105">MKQQEGVLDKTSPLSPRVSCSFSSPSWFVFKCQRVRLTSALTRKERGMRVHGDSTDTGTPKDNAFSFTLPSSSFSTLKGIFL</sequence>
<evidence type="ECO:0000313" key="2">
    <source>
        <dbReference type="Proteomes" id="UP001345963"/>
    </source>
</evidence>
<gene>
    <name evidence="1" type="ORF">ATANTOWER_010067</name>
</gene>
<dbReference type="EMBL" id="JAHUTI010010061">
    <property type="protein sequence ID" value="MED6234959.1"/>
    <property type="molecule type" value="Genomic_DNA"/>
</dbReference>
<dbReference type="Proteomes" id="UP001345963">
    <property type="component" value="Unassembled WGS sequence"/>
</dbReference>
<reference evidence="1 2" key="1">
    <citation type="submission" date="2021-07" db="EMBL/GenBank/DDBJ databases">
        <authorList>
            <person name="Palmer J.M."/>
        </authorList>
    </citation>
    <scope>NUCLEOTIDE SEQUENCE [LARGE SCALE GENOMIC DNA]</scope>
    <source>
        <strain evidence="1 2">AT_MEX2019</strain>
        <tissue evidence="1">Muscle</tissue>
    </source>
</reference>